<protein>
    <submittedName>
        <fullName evidence="2">Uncharacterized protein</fullName>
    </submittedName>
</protein>
<dbReference type="RefSeq" id="WP_125672773.1">
    <property type="nucleotide sequence ID" value="NZ_RCOS01000168.1"/>
</dbReference>
<comment type="caution">
    <text evidence="2">The sequence shown here is derived from an EMBL/GenBank/DDBJ whole genome shotgun (WGS) entry which is preliminary data.</text>
</comment>
<reference evidence="2 4" key="1">
    <citation type="submission" date="2018-10" db="EMBL/GenBank/DDBJ databases">
        <title>Co-occurring genomic capacity for anaerobic methane metabolism and dissimilatory sulfite reduction discovered in the Korarchaeota.</title>
        <authorList>
            <person name="Mckay L.J."/>
            <person name="Dlakic M."/>
            <person name="Fields M.W."/>
            <person name="Delmont T.O."/>
            <person name="Eren A.M."/>
            <person name="Jay Z.J."/>
            <person name="Klingelsmith K.B."/>
            <person name="Rusch D.B."/>
            <person name="Inskeep W.P."/>
        </authorList>
    </citation>
    <scope>NUCLEOTIDE SEQUENCE [LARGE SCALE GENOMIC DNA]</scope>
    <source>
        <strain evidence="2 4">MDKW</strain>
    </source>
</reference>
<keyword evidence="4" id="KW-1185">Reference proteome</keyword>
<accession>A0A429GDF8</accession>
<name>A0A429GDF8_9CREN</name>
<gene>
    <name evidence="2" type="ORF">D6D85_15105</name>
    <name evidence="3" type="ORF">EF810_01020</name>
</gene>
<dbReference type="Proteomes" id="UP000316217">
    <property type="component" value="Unassembled WGS sequence"/>
</dbReference>
<feature type="transmembrane region" description="Helical" evidence="1">
    <location>
        <begin position="7"/>
        <end position="32"/>
    </location>
</feature>
<evidence type="ECO:0000313" key="3">
    <source>
        <dbReference type="EMBL" id="RZN63408.1"/>
    </source>
</evidence>
<keyword evidence="1" id="KW-1133">Transmembrane helix</keyword>
<keyword evidence="1" id="KW-0472">Membrane</keyword>
<sequence>MDRGFLLGITMVFIGWFVILLSMILTKFLLLVLSTRDFLLALLDVAISLLIFAFSLLLWYIATRRIYRRILSEKKFRL</sequence>
<evidence type="ECO:0000256" key="1">
    <source>
        <dbReference type="SAM" id="Phobius"/>
    </source>
</evidence>
<dbReference type="AlphaFoldDB" id="A0A429GDF8"/>
<evidence type="ECO:0000313" key="4">
    <source>
        <dbReference type="Proteomes" id="UP000277582"/>
    </source>
</evidence>
<organism evidence="2 4">
    <name type="scientific">Candidatus Methanodesulfokora washburnensis</name>
    <dbReference type="NCBI Taxonomy" id="2478471"/>
    <lineage>
        <taxon>Archaea</taxon>
        <taxon>Thermoproteota</taxon>
        <taxon>Candidatus Korarchaeia</taxon>
        <taxon>Candidatus Korarchaeia incertae sedis</taxon>
        <taxon>Candidatus Methanodesulfokora</taxon>
    </lineage>
</organism>
<reference evidence="3 5" key="2">
    <citation type="journal article" date="2019" name="Nat. Microbiol.">
        <title>Wide diversity of methane and short-chain alkane metabolisms in uncultured archaea.</title>
        <authorList>
            <person name="Borrel G."/>
            <person name="Adam P.S."/>
            <person name="McKay L.J."/>
            <person name="Chen L.X."/>
            <person name="Sierra-Garcia I.N."/>
            <person name="Sieber C.M."/>
            <person name="Letourneur Q."/>
            <person name="Ghozlane A."/>
            <person name="Andersen G.L."/>
            <person name="Li W.J."/>
            <person name="Hallam S.J."/>
            <person name="Muyzer G."/>
            <person name="de Oliveira V.M."/>
            <person name="Inskeep W.P."/>
            <person name="Banfield J.F."/>
            <person name="Gribaldo S."/>
        </authorList>
    </citation>
    <scope>NUCLEOTIDE SEQUENCE [LARGE SCALE GENOMIC DNA]</scope>
    <source>
        <strain evidence="3">NM4</strain>
    </source>
</reference>
<evidence type="ECO:0000313" key="2">
    <source>
        <dbReference type="EMBL" id="RSN71848.1"/>
    </source>
</evidence>
<evidence type="ECO:0000313" key="5">
    <source>
        <dbReference type="Proteomes" id="UP000316217"/>
    </source>
</evidence>
<dbReference type="EMBL" id="RCOS01000168">
    <property type="protein sequence ID" value="RSN71848.1"/>
    <property type="molecule type" value="Genomic_DNA"/>
</dbReference>
<feature type="transmembrane region" description="Helical" evidence="1">
    <location>
        <begin position="38"/>
        <end position="62"/>
    </location>
</feature>
<proteinExistence type="predicted"/>
<dbReference type="EMBL" id="RXII01000015">
    <property type="protein sequence ID" value="RZN63408.1"/>
    <property type="molecule type" value="Genomic_DNA"/>
</dbReference>
<dbReference type="Proteomes" id="UP000277582">
    <property type="component" value="Unassembled WGS sequence"/>
</dbReference>
<keyword evidence="1" id="KW-0812">Transmembrane</keyword>